<dbReference type="Gene3D" id="6.10.140.2220">
    <property type="match status" value="1"/>
</dbReference>
<evidence type="ECO:0000256" key="3">
    <source>
        <dbReference type="ARBA" id="ARBA00022833"/>
    </source>
</evidence>
<sequence length="656" mass="73262">MHASLSLQSLRNLPPGRRQVALEAANGSVPAWEQLYHQVRQPSGLFEKKYLPPVYANLDPARIPDVTALDEHPDTETASALKIALSALIIMPYFGTFASAAFPDLWSRIWSWIEFMDTHRGFVARCRGPSEPQLKDQRVLVSLLSVLAMTVDQPRGMDVGRATPGLHAFVARMYAEASTHSRLLPRTGDDAEIIDSIDDQLSKIIVNYYDCVHMEDFLGAFDSREACARVLLDHLRGVLFPPRSRLDPRQIASTLTCAIHCAKHICVNTETGGQALSTAEGVRVLVASIRAEADVRRILDEDNAQNRVLESILTCLHIVLTAGPKYINSQRAFRYDILGAIQVSGISQRSSRMLSPEAVRLFAGILEQPLTDTLAYLPIARAASSNRQRIPMLGKDSEPGPEFRRSALYEPFSRCLQYMDARMIELEAFSSKKAVDVRACDAAECGKVVPTTELKQCSRCRRVLYCSTVCQRNAWVNDNHRHWCSRLANRKNLHYPGTSFFTLGHHEDQFLRFIALNYYSENTLSLLLEQFDWMKKNDLQDCVLEIKFNAGKVEIDISDIEEYSAVGFLGWPANAPPLSRCLVAITGGGGLRGAGGEAILRPYVLRRNPRVARKLGERAKAVLIEMGKKEDVFSPDSPTYNKVAQLRLFAQAEALC</sequence>
<evidence type="ECO:0000313" key="6">
    <source>
        <dbReference type="EMBL" id="GAT44828.1"/>
    </source>
</evidence>
<organism evidence="6 7">
    <name type="scientific">Mycena chlorophos</name>
    <name type="common">Agaric fungus</name>
    <name type="synonym">Agaricus chlorophos</name>
    <dbReference type="NCBI Taxonomy" id="658473"/>
    <lineage>
        <taxon>Eukaryota</taxon>
        <taxon>Fungi</taxon>
        <taxon>Dikarya</taxon>
        <taxon>Basidiomycota</taxon>
        <taxon>Agaricomycotina</taxon>
        <taxon>Agaricomycetes</taxon>
        <taxon>Agaricomycetidae</taxon>
        <taxon>Agaricales</taxon>
        <taxon>Marasmiineae</taxon>
        <taxon>Mycenaceae</taxon>
        <taxon>Mycena</taxon>
    </lineage>
</organism>
<keyword evidence="3" id="KW-0862">Zinc</keyword>
<feature type="domain" description="MYND-type" evidence="5">
    <location>
        <begin position="442"/>
        <end position="484"/>
    </location>
</feature>
<gene>
    <name evidence="6" type="ORF">MCHLO_02436</name>
</gene>
<reference evidence="6" key="1">
    <citation type="submission" date="2014-09" db="EMBL/GenBank/DDBJ databases">
        <title>Genome sequence of the luminous mushroom Mycena chlorophos for searching fungal bioluminescence genes.</title>
        <authorList>
            <person name="Tanaka Y."/>
            <person name="Kasuga D."/>
            <person name="Oba Y."/>
            <person name="Hase S."/>
            <person name="Sato K."/>
            <person name="Oba Y."/>
            <person name="Sakakibara Y."/>
        </authorList>
    </citation>
    <scope>NUCLEOTIDE SEQUENCE</scope>
</reference>
<keyword evidence="1" id="KW-0479">Metal-binding</keyword>
<evidence type="ECO:0000313" key="7">
    <source>
        <dbReference type="Proteomes" id="UP000815677"/>
    </source>
</evidence>
<dbReference type="InterPro" id="IPR002893">
    <property type="entry name" value="Znf_MYND"/>
</dbReference>
<protein>
    <recommendedName>
        <fullName evidence="5">MYND-type domain-containing protein</fullName>
    </recommendedName>
</protein>
<keyword evidence="2 4" id="KW-0863">Zinc-finger</keyword>
<dbReference type="SUPFAM" id="SSF144232">
    <property type="entry name" value="HIT/MYND zinc finger-like"/>
    <property type="match status" value="1"/>
</dbReference>
<dbReference type="PROSITE" id="PS50865">
    <property type="entry name" value="ZF_MYND_2"/>
    <property type="match status" value="1"/>
</dbReference>
<dbReference type="Proteomes" id="UP000815677">
    <property type="component" value="Unassembled WGS sequence"/>
</dbReference>
<name>A0ABQ0L0Y1_MYCCL</name>
<accession>A0ABQ0L0Y1</accession>
<keyword evidence="7" id="KW-1185">Reference proteome</keyword>
<dbReference type="EMBL" id="DF840271">
    <property type="protein sequence ID" value="GAT44828.1"/>
    <property type="molecule type" value="Genomic_DNA"/>
</dbReference>
<evidence type="ECO:0000256" key="1">
    <source>
        <dbReference type="ARBA" id="ARBA00022723"/>
    </source>
</evidence>
<dbReference type="Pfam" id="PF01753">
    <property type="entry name" value="zf-MYND"/>
    <property type="match status" value="1"/>
</dbReference>
<evidence type="ECO:0000256" key="4">
    <source>
        <dbReference type="PROSITE-ProRule" id="PRU00134"/>
    </source>
</evidence>
<proteinExistence type="predicted"/>
<evidence type="ECO:0000259" key="5">
    <source>
        <dbReference type="PROSITE" id="PS50865"/>
    </source>
</evidence>
<evidence type="ECO:0000256" key="2">
    <source>
        <dbReference type="ARBA" id="ARBA00022771"/>
    </source>
</evidence>